<keyword evidence="2" id="KW-1185">Reference proteome</keyword>
<dbReference type="Gene3D" id="3.90.226.10">
    <property type="entry name" value="2-enoyl-CoA Hydratase, Chain A, domain 1"/>
    <property type="match status" value="1"/>
</dbReference>
<comment type="caution">
    <text evidence="1">The sequence shown here is derived from an EMBL/GenBank/DDBJ whole genome shotgun (WGS) entry which is preliminary data.</text>
</comment>
<sequence length="263" mass="28592">MLSPNTSLSRISMRRALRWVLIAQGVLAVLLVLSDFQLEWLLRPGSNTDLPAGPVSPGDQVRRYEPSRTHPDFTNPGALPQIEFPDDVPERLEFTLESLEGVGDFVLVNGAIAPGDAQRLEAFIAGLETPPDTFALNSTGGAVQESLRIGRALRAMEANTIMLPGNFCLSACPYMLAAGTERSVSLRSAVGLHQHYYDAPGYMPVFLAVEGIQTGQGRTMEYLIEMGIDPGVMVHSLATPPDQIYVLVEEELVESRIATEIAE</sequence>
<accession>A0ABW3IQM4</accession>
<name>A0ABW3IQM4_9RHOB</name>
<dbReference type="Proteomes" id="UP001597108">
    <property type="component" value="Unassembled WGS sequence"/>
</dbReference>
<gene>
    <name evidence="1" type="ORF">ACFQ2S_10265</name>
</gene>
<dbReference type="RefSeq" id="WP_386074372.1">
    <property type="nucleotide sequence ID" value="NZ_JBHTJT010000010.1"/>
</dbReference>
<dbReference type="SUPFAM" id="SSF52096">
    <property type="entry name" value="ClpP/crotonase"/>
    <property type="match status" value="1"/>
</dbReference>
<protein>
    <submittedName>
        <fullName evidence="1">Uncharacterized protein</fullName>
    </submittedName>
</protein>
<evidence type="ECO:0000313" key="2">
    <source>
        <dbReference type="Proteomes" id="UP001597108"/>
    </source>
</evidence>
<dbReference type="EMBL" id="JBHTJT010000010">
    <property type="protein sequence ID" value="MFD0980035.1"/>
    <property type="molecule type" value="Genomic_DNA"/>
</dbReference>
<organism evidence="1 2">
    <name type="scientific">Tropicimonas aquimaris</name>
    <dbReference type="NCBI Taxonomy" id="914152"/>
    <lineage>
        <taxon>Bacteria</taxon>
        <taxon>Pseudomonadati</taxon>
        <taxon>Pseudomonadota</taxon>
        <taxon>Alphaproteobacteria</taxon>
        <taxon>Rhodobacterales</taxon>
        <taxon>Roseobacteraceae</taxon>
        <taxon>Tropicimonas</taxon>
    </lineage>
</organism>
<evidence type="ECO:0000313" key="1">
    <source>
        <dbReference type="EMBL" id="MFD0980035.1"/>
    </source>
</evidence>
<dbReference type="InterPro" id="IPR029045">
    <property type="entry name" value="ClpP/crotonase-like_dom_sf"/>
</dbReference>
<proteinExistence type="predicted"/>
<reference evidence="2" key="1">
    <citation type="journal article" date="2019" name="Int. J. Syst. Evol. Microbiol.">
        <title>The Global Catalogue of Microorganisms (GCM) 10K type strain sequencing project: providing services to taxonomists for standard genome sequencing and annotation.</title>
        <authorList>
            <consortium name="The Broad Institute Genomics Platform"/>
            <consortium name="The Broad Institute Genome Sequencing Center for Infectious Disease"/>
            <person name="Wu L."/>
            <person name="Ma J."/>
        </authorList>
    </citation>
    <scope>NUCLEOTIDE SEQUENCE [LARGE SCALE GENOMIC DNA]</scope>
    <source>
        <strain evidence="2">CCUG 60524</strain>
    </source>
</reference>